<sequence length="6375" mass="696700">MGQLEKDLNEGYEDGKEGKDALARILELTPALTRLPAKSLDAESGGGWSTHEAQQLEAVVDSVDSVKGLFLHISKLANDGQGAKKSPIEGTSDPSESPGVDFAATSEFDTRVSTYLQNLQALNTTTKKEKHKYEQRLLAVRSVSKSQRKVSPPPLPLPTQNCMILGWDMAIQLMKATRKEGGGETYLQALQTIQDNISTLKPMAYLDGMYLSPSASQSFNLLCDFLIQAAVPISGRDPVVEDAICRKSISILADLALVRGSLAYLLSSILWMLSQSDAKSLDINALLTKVAAIKEQSLYGILEASGELYCCGQNSYGELGIGDDIERHQLTFVPFGGWDDIRQVVSGNEILAMLTNSGVVLTAGLNKSGQCGHGHFDERVMLLRPVEALRSQKVRFIAASNGCEHMIALTDTGLAYSWGYNDRGQLGHENLTTKIHQPKLIESVRDKKIVFAAVSYHHSAIVAEKGDLYTFGMNDCGQLGQDSTAHQSIPQHVKALEGYIVTVVSCGLYHTIVCTSAGELFTFGKNDYGQLGVGHNRQSKTPCLVAIPNDQICFVTCGYYHSLAVAASGRVFSFGRNDYGQLGIGTKVHQSVPHLITLASNTRITRAACGCYHTVILSEQGNVYAFGRNNKGQLGNRGNTDSLLPVPLKVRPEKSNRRVLDIAAGFYTTSLIVERRKENDEADAVVADQSWVLPLCGRVDIDRSGEIEGLSNFGSLSTVGVSLYAGKWFYEVEVVTSGLIQIGWIDGYFQGSSDQGEGVGDHTHSWSYDGNRQRRWNSGSSAYGDKWKAGDVIGCLLDLTALEMRFYRNGIDLGVAYSNLEQNKADARAGLMPGISLERGEVIRLNLGHQPFAFPPSVAGYDGIARAIVVPASEVVLHAASSPAAATSPEALEGSARILIGDRLFVIGGMLSGPTSDKSGVSTNKVWVYSQKDKKWDRWSDLPIGIRYHQVVALDDHTLLVVGGEHDGPVSRHLDLYRCSTIANADGSFPPWELVQGTSSTPLPPARAHHTASAIRVRLETLVLLFGGRSTDDTMLGDTWFLSLEDYSWAKLPSSVALDPGPRAGCSSCAVGESVYVFGGLDKEERLRADLWRYNTFDRVWHLCHDDYIFTPRDGVSESKEFNPSVPSVRAHYSMAADLGNIWIYGGENRKGELLGDLWCFSLTKSTWAQIEVQCDDPNVTGIARASFFIEVGSVCALDSLNPQHPSANNTCLLYGGRVGRAGGVSRWETTIRYFSASSSTKLLATVTSSPLVGKSSNILAALRSKHQSAGSLVLQCPPTALDSASCILAHVDRLLGNDVPLVDADTIQPSRCSYRSLCIDAKEQSFVVLLQLLSLLSKAFLNPTELATLSTEKLYPLLVVVRLVKFNFFELSTSCLDIDDLGFTATSTEPGGTLYRLRELLFEVADYVAPTTPILSKEVQWFCQAIKKETVSAINCGFSVMFPSLLDRLAILTRLLQDHTKTDVSDLLVPMLVPNFACPKALFELMSESTLDGSNFDRWLAVVTTFAETLLQSLWLKTKDSLDATDANQSSKLPVETSTEFHCLNVLLRATVFWASTNVKGWTIAKQICTRLVHYNSMLVDLSTAQLPPAAAASLLQTSFTGKFLPFMLLSMCSLPSIQSSFATSMADLWPCLETLLQKIHKFISTSEVNAHDNTTSSLVASLASDEVFLQGPVVLSTGLMELMNIPTSKKSLPGTEFASLFWDLLRTSSTVRKLNATARDFDLYRVILAPKVAALFHQRFIVIGFRGAATAEEVAKSTYDATKLTLKFSWDVVTTHVGLHAIDSATITPSTVSMSPADDSDWTLHVDWLYDFQNLLSYFGSHYASALILGDAKDVTAPAMTPALERWIHSPLFRGGLDEPSTAISGDDDRNDRILQQILDNEGAGKKLIEKVKLALDPEAQLNPKLRATTRLKRVDSVERTLEKSGGFEAVDRAVRSTFAVLIKHTHVTYMSDPVTRDGMPGEALLDAWRAALQLRRWIVREQQKLAVSSSEGKVNDDEDNELAKERQQFLYKQVCDPIVARARLLLKLAAVPTMAQEASYSPFKILPGISNTPFDFSKHDQSVPRVAPTEQAADQQSWLRQLNRLMETKSMEMIEEEDEKIQHDIFAFLQQTEDTTVEHDMKRLLEHHQRRASHRLQGLQIFFTLLSCTATIPAARFHILPVLAASFRSKKELGSDKVHYSHELELAGRKKIQDIGHQFFSMISHLLENSSAIMLAMKQKYCSTEKKKPSVQAMQQHVHEMLLALDVCSIPYSNDDWGYLAKSCLPAFLTEMISWASWKQVFSIEDVDDAASIDSVNQKPPILPAGVGWSGIQFFHGAALHVEPDTHIVTNTKPPTVPFTEQFTASGGAGGGLVIASRPLTKGRWYWEIVWRHQGAYPIFVGVSNGGANVNQAYGSDGVAGIFVGKEKLDTFHPSFQVWPRLTPIGVLLDCEAKSLEVFAGNKRVHALSLAHGISSGSFFPAVGLVDGDIQWDLFAPVPTRIWSSSTPKFTFVAGGLSSDSFGGNALSWSGRMKGPNVHLSCDCSTLVAGDSMLTAPPMETIVANKAFHDGQLYVELSVLASRPKAEFVLGIVDAAFTATDQMLTDGLHLEYDEVEQDVSDGLVGVLFDFNEGKLTVYQKRKESLVHSIDLSGLTPPFAPALSVACNGTILFTNFHPNARPQLPPSAIYPLAKGMLATSTSTEKQIGKLLEFNVVSCDGGEFSVSHAVTNCLVDDTTVYSSASAQNITLVLKHATDTPFCITYAMIRGPGAGYTAPLQYAAVFITSAPPDMDELEHYNGLTPEEFAGLPSAPVDAHVKRDETIPVLYFVLDGNCSQVSKRLTTPLTGRYIVVKLIRPSSGGNIDLGYLGFCGAFDKENGPAYSDLYWDDYICTECHLSPLPGICYIGDDDEQVKLCTSCYDDHRGNLESSFYACVPSDEEDRGEASTSVLCVPRKSWYDSVQALFELGKPSTTLLLSVGSELSSGESPGKPALAEDVFEDIELFACGQNNYGELCLGHCNSTSKLEHVPLFTSKSVKQMTGGNEVLAVVMRDGIVYTCGLNKSGQCGNGTFEERVVLATPVRALSGIPITMVAAANGCEHMIAVAQDGSAYSWGYNDRGQLGLGSTISKSHTPKLIESLHEKYLIVSAGVSYHHSAVVTSNGELLTFGMNDCGQLGLDHTQHQHTPQLVDALSSQIVTKVSCGLYHTVVITAGGDVYTCGKNDYGQLGLGHSRSVKVPTHMKLSDSDDKVINGWSGYYHTSLITDKGKLITFGRNDYGQLGVGSKEHRNTPQSVPLPVGSKVISAACGCYHTLILLANGRVMVFGRNNKGQLGAGARTLPSADLPLPIPSSSLTGDDVVAIAAGFYSSYILTGRRSDSGKKVSSKDDAKEAHAQDQQSVSSDALFESLMREMDRNALSETTNDTSPLSLKRSNTSKKLPLLKLLSGTWAMARALMYQSLLSKKPAVNHVFKGFIVSMLHNLAESAKHAAGSASLSALSASDDEEFFNLSDASVGLIKYCASDKSKSDGVHVLSQLFSNQVLWALLTCGSVHADVCSVIASSPVVLQEITRGMLSSTLSSSIICMRLGMLIFPLQSVSTVNKVYRAVSGQPNDIMTFLFLVVGYPLILRPPLCKHEMGVECATTSLCNYFNCTKGVAVDAPVTSELTRLVEKHHINHAKSCEAVSLIRYLTLSPTWKKAVGAAVARSLEKTDLIDEMLLTITKFYEHFANLPDDKLPTDDVVEDDVVVRQPENTSIASSVSGATNSPENDEPSVVVAPTEKAEKSIDVISESLSFDKKAATLRKKAKDALDQATLLMASIAILGGHTELLREGGHVLFEDFEMRGRFKSGVLVGLKKNARGAIDGSILLLDEQQTDSTLLVPLKTLQAVERIPAIPQMFDDNLSDALQALSKLIVPSFSMKQLFNPVVHSIVGVMLKSFKNQVRWRSTKALSTVLKQLPSLDTSMSNNLDVSIVANIALLLASESTSSKALKADDLPLLHAKWFALKEHQAYLAAENVIDSALDATEGHVRDEVVKRLGNENALSWGIDAIQSPKKRQSSVVAKTTITQASKPPTDASNVPLGVWGMLCPVQVADNERDNSFNSNFHLRSPVVRVGRATDSCDIVINDRSVSGRHFHLRRVRQEVNANSGTGAEAEYFELQDFSKNGTIVNGVRVHGASIRVTHGTRISLILSRGGMITYEFHVTPLTSVVEPLSPPTQEPQQTQQAEMNEPRSPAEVQNRGLMGMGNIRARLGPQGLRLVTTIGESDVPRALISPNPAVDSPRLSNAVNPPPIAISIHSPRTPAVGSPASYPSGILSPASFQQRESSAPSPIHGGNGEMAVSEALRIALGRESLNREAAGGDPLSRTRVMNALGEVSLTKKALLKPSTEPKLSSVSDLAKDLCKRVRDLGGHGVELEMCEKALQLHQGDVVRALKYVQETIGKAQSMGLSPQHHLAARSLSHILGRSVTVCSKALKHSGDNISQALRTLLFTSEPDLPLTADDESDHRDDLVSQQFDKFVSQAVDQLSTSHEMSDENPSYCLLDTSVNASPRRSNANRPTASPVRSSLSKDGKKKDDAMPWSICNMHVEEHIKGLNWREVDSEEDALSQLLSAAHARKLLLQIIRLLQPHQNKFVESSPLCSFGDRSTLRQLVLFPESCSEDNKVVAYTQGRIQQILSRISHDVINTSTTHTLEHNMRTFQNISTLASSIDQSDQISAAPGDDTHNALANNTVREVLRTLLSAEEKEFAYAICEDLVMDTMMHVISKTFSSKGMLDFDAKKESEYPKGPFLISSGLEVAVVNSYERLWGVPYPDPLLNYRHKWRKKQHGGSNANGSDARASFDCCVTLWKPVLPASFQTTLVAPDKWFALSDVAKAGNDAPTAPLVLVRDNQDGCLAPPVRFECVDVSGKGLPKNSEQDLEFERKQLRSVWWPVAPPGYVALGCVAGNKEAPFDAPPVESYRCVRADLVQLIETASCIWHTPAVSLWTVSADYSLHVVPTSSGVDQQVHVLQMSEDDRILCAPVTIPTVLRFIDILLHAQACLRPSKQILVPELTSALFVLVKQALSEKRSHPVTVELVRALTTLIRQGCPWKDKEGVLYCRSKVMFLHQDQEGSLMLSSLLQALVELLLVVDSQHREERLALFATLPAYDLTSTLPYRFETPDHGALVITHGAKVLATKHEPHKIALTFPGDVAADPKPADTEPVFASCRLEHVSPVRIFMACGGGGAATPPLASLIYYEVHVDEVKAASAKPASFSLGFAIQDFAVNGTCVGQHSKTYAFTPATGKIQCGDPLADVWPWSDTAHAVSRGDVFGCGLRLDSHEIFFTKNGRWLGTAFSSIIGDMQLQPAISVDSDMQVIVSLSHATEKLLFPLDTSDWDSPMQGFEWFDHLRQVYGIMHSLVERKPLPDEFLLSADNFLSTISTDVCQSFASAHPYDLDLQEETIHIALATSIRIKLDPGCETAGSHCLQIVQGSEDTAESEIRTFTGSCGGQEITVDGNEFTWRFPVQSNFQCRIDRLRKGPYIKLENRDTRMSLTRDKGWQTAIGVARFDSGIHTWEVKIAMVTASSNIFLGIARKDVRFDSYLGKDNRGWGWIGNRALWHNGSKQRGTYGEKFKTGDVIRMILDLKRGTLSYALNGKDLGVAFGPGGTGPKLEGSFYPGFALYNQRDVVELIGGHRMEDSDVSTSSLALHGDGIAGMEDAIYASDDEDVEMGSSEAVPNYRVELATVLSQMGFPMDWCVYALKHCDDDAEQAADFILGNMHAMEALVREEAEAYSRSLIAREDVSVLTPVDVDVVESEPPPIPDSGAAALPPPAVVDTTPAVNEKWGVAFTVVPEFSVAGRQLLALKYAPALKALHEAQSVFQLEHDEAIVSLVNAFCEAKAEASIPCDPLRLRPDEFNPSEDELRQHPSLCDLPLAALQGRFLLLRNFNARLQHVLSLIDYSAAESTSRLTKCVRELRGIVFQTVKLNWWFSILKEQQTPAAARPEIEVDRHKASESTPKTSVVDSVYAQAFAQLHPLQGSLLRGHDRAFKCQFVGEFGDDFGGLYRECLAQMSTELQSTLLPLLQACPNEMNKVGENREFFVPNIHLRNDPKLIQMAEFLGKLMGIAIRSKTPLDLNLPPVVWKYLVDQRVHRGDIESIHQGCFQVVDTINNITKHGITSSMFDDLIDASFTVLSSDKHEVELVPGGKQVRVTWDDKEEYAQAAEAYRLTEFRPVCQDIARGIATILPLPTLALLTWKDMATLTCGKSTVDVELLKRRTTYGDGCTGSDAHIGFFWEVLREFTDTQKSAFLRFVWGRSRLPTHAADFTQDFKISGMPKAVGKADTYLPLAHTCFFSIDIPAYSSKAVMKEKIVYAITHCSSIDADNTTVAQRAGQGLNWTRVTGET</sequence>
<evidence type="ECO:0000256" key="3">
    <source>
        <dbReference type="ARBA" id="ARBA00022786"/>
    </source>
</evidence>
<dbReference type="SUPFAM" id="SSF56204">
    <property type="entry name" value="Hect, E3 ligase catalytic domain"/>
    <property type="match status" value="1"/>
</dbReference>
<dbReference type="InterPro" id="IPR013320">
    <property type="entry name" value="ConA-like_dom_sf"/>
</dbReference>
<dbReference type="Pfam" id="PF25390">
    <property type="entry name" value="WD40_RLD"/>
    <property type="match status" value="2"/>
</dbReference>
<feature type="compositionally biased region" description="Polar residues" evidence="6">
    <location>
        <begin position="4532"/>
        <end position="4548"/>
    </location>
</feature>
<feature type="domain" description="UBA" evidence="8">
    <location>
        <begin position="5715"/>
        <end position="5746"/>
    </location>
</feature>
<dbReference type="InterPro" id="IPR015915">
    <property type="entry name" value="Kelch-typ_b-propeller"/>
</dbReference>
<dbReference type="InterPro" id="IPR015940">
    <property type="entry name" value="UBA"/>
</dbReference>
<evidence type="ECO:0000259" key="9">
    <source>
        <dbReference type="PROSITE" id="PS50188"/>
    </source>
</evidence>
<dbReference type="PROSITE" id="PS50030">
    <property type="entry name" value="UBA"/>
    <property type="match status" value="1"/>
</dbReference>
<feature type="repeat" description="RCC1" evidence="5">
    <location>
        <begin position="621"/>
        <end position="675"/>
    </location>
</feature>
<feature type="repeat" description="RCC1" evidence="5">
    <location>
        <begin position="518"/>
        <end position="568"/>
    </location>
</feature>
<reference evidence="11" key="2">
    <citation type="submission" date="2019-06" db="EMBL/GenBank/DDBJ databases">
        <title>Genomics analysis of Aphanomyces spp. identifies a new class of oomycete effector associated with host adaptation.</title>
        <authorList>
            <person name="Gaulin E."/>
        </authorList>
    </citation>
    <scope>NUCLEOTIDE SEQUENCE</scope>
    <source>
        <strain evidence="11">CBS 578.67</strain>
    </source>
</reference>
<feature type="repeat" description="RCC1" evidence="5">
    <location>
        <begin position="3091"/>
        <end position="3144"/>
    </location>
</feature>
<dbReference type="SMART" id="SM00612">
    <property type="entry name" value="Kelch"/>
    <property type="match status" value="1"/>
</dbReference>
<feature type="region of interest" description="Disordered" evidence="6">
    <location>
        <begin position="3358"/>
        <end position="3382"/>
    </location>
</feature>
<dbReference type="InterPro" id="IPR008984">
    <property type="entry name" value="SMAD_FHA_dom_sf"/>
</dbReference>
<feature type="repeat" description="RCC1" evidence="5">
    <location>
        <begin position="413"/>
        <end position="465"/>
    </location>
</feature>
<feature type="domain" description="B30.2/SPRY" evidence="9">
    <location>
        <begin position="5157"/>
        <end position="5353"/>
    </location>
</feature>
<dbReference type="Gene3D" id="2.60.120.920">
    <property type="match status" value="4"/>
</dbReference>
<feature type="domain" description="FHA" evidence="7">
    <location>
        <begin position="4095"/>
        <end position="4157"/>
    </location>
</feature>
<evidence type="ECO:0000256" key="2">
    <source>
        <dbReference type="ARBA" id="ARBA00022737"/>
    </source>
</evidence>
<feature type="compositionally biased region" description="Polar residues" evidence="6">
    <location>
        <begin position="3735"/>
        <end position="3749"/>
    </location>
</feature>
<dbReference type="Gene3D" id="3.90.1750.10">
    <property type="entry name" value="Hect, E3 ligase catalytic domains"/>
    <property type="match status" value="1"/>
</dbReference>
<feature type="domain" description="B30.2/SPRY" evidence="9">
    <location>
        <begin position="651"/>
        <end position="852"/>
    </location>
</feature>
<dbReference type="Gene3D" id="3.30.2160.10">
    <property type="entry name" value="Hect, E3 ligase catalytic domain"/>
    <property type="match status" value="1"/>
</dbReference>
<proteinExistence type="predicted"/>
<evidence type="ECO:0000256" key="6">
    <source>
        <dbReference type="SAM" id="MobiDB-lite"/>
    </source>
</evidence>
<evidence type="ECO:0000313" key="12">
    <source>
        <dbReference type="EMBL" id="VFT91529.1"/>
    </source>
</evidence>
<dbReference type="PROSITE" id="PS00626">
    <property type="entry name" value="RCC1_2"/>
    <property type="match status" value="2"/>
</dbReference>
<dbReference type="Gene3D" id="1.10.8.10">
    <property type="entry name" value="DNA helicase RuvA subunit, C-terminal domain"/>
    <property type="match status" value="1"/>
</dbReference>
<keyword evidence="13" id="KW-1185">Reference proteome</keyword>
<dbReference type="InterPro" id="IPR044736">
    <property type="entry name" value="Gid1/RanBPM/SPLA_SPRY"/>
</dbReference>
<dbReference type="CDD" id="cd12885">
    <property type="entry name" value="SPRY_RanBP_like"/>
    <property type="match status" value="1"/>
</dbReference>
<dbReference type="InterPro" id="IPR000408">
    <property type="entry name" value="Reg_chr_condens"/>
</dbReference>
<dbReference type="Pfam" id="PF24681">
    <property type="entry name" value="Kelch_KLHDC2_KLHL20_DRC7"/>
    <property type="match status" value="1"/>
</dbReference>
<dbReference type="Pfam" id="PF00622">
    <property type="entry name" value="SPRY"/>
    <property type="match status" value="3"/>
</dbReference>
<dbReference type="PROSITE" id="PS50237">
    <property type="entry name" value="HECT"/>
    <property type="match status" value="1"/>
</dbReference>
<dbReference type="OrthoDB" id="8068875at2759"/>
<feature type="repeat" description="RCC1" evidence="5">
    <location>
        <begin position="358"/>
        <end position="412"/>
    </location>
</feature>
<evidence type="ECO:0000313" key="13">
    <source>
        <dbReference type="Proteomes" id="UP000332933"/>
    </source>
</evidence>
<feature type="repeat" description="RCC1" evidence="5">
    <location>
        <begin position="3197"/>
        <end position="3249"/>
    </location>
</feature>
<feature type="repeat" description="RCC1" evidence="5">
    <location>
        <begin position="3302"/>
        <end position="3357"/>
    </location>
</feature>
<dbReference type="InterPro" id="IPR043136">
    <property type="entry name" value="B30.2/SPRY_sf"/>
</dbReference>
<dbReference type="Pfam" id="PF06101">
    <property type="entry name" value="Vps62"/>
    <property type="match status" value="1"/>
</dbReference>
<feature type="region of interest" description="Disordered" evidence="6">
    <location>
        <begin position="3735"/>
        <end position="3757"/>
    </location>
</feature>
<dbReference type="InterPro" id="IPR001870">
    <property type="entry name" value="B30.2/SPRY"/>
</dbReference>
<feature type="repeat" description="RCC1" evidence="5">
    <location>
        <begin position="3036"/>
        <end position="3090"/>
    </location>
</feature>
<dbReference type="CDD" id="cd00060">
    <property type="entry name" value="FHA"/>
    <property type="match status" value="1"/>
</dbReference>
<dbReference type="InterPro" id="IPR035983">
    <property type="entry name" value="Hect_E3_ubiquitin_ligase"/>
</dbReference>
<organism evidence="12 13">
    <name type="scientific">Aphanomyces stellatus</name>
    <dbReference type="NCBI Taxonomy" id="120398"/>
    <lineage>
        <taxon>Eukaryota</taxon>
        <taxon>Sar</taxon>
        <taxon>Stramenopiles</taxon>
        <taxon>Oomycota</taxon>
        <taxon>Saprolegniomycetes</taxon>
        <taxon>Saprolegniales</taxon>
        <taxon>Verrucalvaceae</taxon>
        <taxon>Aphanomyces</taxon>
    </lineage>
</organism>
<reference evidence="12 13" key="1">
    <citation type="submission" date="2019-03" db="EMBL/GenBank/DDBJ databases">
        <authorList>
            <person name="Gaulin E."/>
            <person name="Dumas B."/>
        </authorList>
    </citation>
    <scope>NUCLEOTIDE SEQUENCE [LARGE SCALE GENOMIC DNA]</scope>
    <source>
        <strain evidence="12">CBS 568.67</strain>
    </source>
</reference>
<dbReference type="PROSITE" id="PS50188">
    <property type="entry name" value="B302_SPRY"/>
    <property type="match status" value="3"/>
</dbReference>
<dbReference type="PRINTS" id="PR00633">
    <property type="entry name" value="RCCNDNSATION"/>
</dbReference>
<evidence type="ECO:0000313" key="11">
    <source>
        <dbReference type="EMBL" id="KAF0694414.1"/>
    </source>
</evidence>
<evidence type="ECO:0000259" key="8">
    <source>
        <dbReference type="PROSITE" id="PS50030"/>
    </source>
</evidence>
<dbReference type="Gene3D" id="2.60.200.20">
    <property type="match status" value="1"/>
</dbReference>
<feature type="region of interest" description="Disordered" evidence="6">
    <location>
        <begin position="4532"/>
        <end position="4559"/>
    </location>
</feature>
<evidence type="ECO:0000259" key="7">
    <source>
        <dbReference type="PROSITE" id="PS50006"/>
    </source>
</evidence>
<dbReference type="InterPro" id="IPR006652">
    <property type="entry name" value="Kelch_1"/>
</dbReference>
<dbReference type="SUPFAM" id="SSF46934">
    <property type="entry name" value="UBA-like"/>
    <property type="match status" value="1"/>
</dbReference>
<gene>
    <name evidence="12" type="primary">Aste57867_14711</name>
    <name evidence="11" type="ORF">As57867_014656</name>
    <name evidence="12" type="ORF">ASTE57867_14711</name>
</gene>
<dbReference type="EMBL" id="VJMH01005571">
    <property type="protein sequence ID" value="KAF0694414.1"/>
    <property type="molecule type" value="Genomic_DNA"/>
</dbReference>
<dbReference type="InterPro" id="IPR051553">
    <property type="entry name" value="Ran_GTPase-activating"/>
</dbReference>
<dbReference type="PANTHER" id="PTHR45982">
    <property type="entry name" value="REGULATOR OF CHROMOSOME CONDENSATION"/>
    <property type="match status" value="1"/>
</dbReference>
<dbReference type="PROSITE" id="PS50012">
    <property type="entry name" value="RCC1_3"/>
    <property type="match status" value="13"/>
</dbReference>
<name>A0A485L1E0_9STRA</name>
<feature type="repeat" description="RCC1" evidence="5">
    <location>
        <begin position="569"/>
        <end position="620"/>
    </location>
</feature>
<evidence type="ECO:0000259" key="10">
    <source>
        <dbReference type="PROSITE" id="PS50237"/>
    </source>
</evidence>
<feature type="repeat" description="RCC1" evidence="5">
    <location>
        <begin position="3145"/>
        <end position="3196"/>
    </location>
</feature>
<dbReference type="InterPro" id="IPR009091">
    <property type="entry name" value="RCC1/BLIP-II"/>
</dbReference>
<accession>A0A485L1E0</accession>
<dbReference type="GO" id="GO:0004842">
    <property type="term" value="F:ubiquitin-protein transferase activity"/>
    <property type="evidence" value="ECO:0007669"/>
    <property type="project" value="InterPro"/>
</dbReference>
<dbReference type="PROSITE" id="PS50006">
    <property type="entry name" value="FHA_DOMAIN"/>
    <property type="match status" value="1"/>
</dbReference>
<dbReference type="SUPFAM" id="SSF117281">
    <property type="entry name" value="Kelch motif"/>
    <property type="match status" value="1"/>
</dbReference>
<dbReference type="Gene3D" id="3.30.2410.10">
    <property type="entry name" value="Hect, E3 ligase catalytic domain"/>
    <property type="match status" value="1"/>
</dbReference>
<evidence type="ECO:0000256" key="5">
    <source>
        <dbReference type="PROSITE-ProRule" id="PRU00235"/>
    </source>
</evidence>
<dbReference type="Pfam" id="PF00632">
    <property type="entry name" value="HECT"/>
    <property type="match status" value="1"/>
</dbReference>
<dbReference type="InterPro" id="IPR009060">
    <property type="entry name" value="UBA-like_sf"/>
</dbReference>
<dbReference type="SUPFAM" id="SSF49879">
    <property type="entry name" value="SMAD/FHA domain"/>
    <property type="match status" value="1"/>
</dbReference>
<dbReference type="SUPFAM" id="SSF50985">
    <property type="entry name" value="RCC1/BLIP-II"/>
    <property type="match status" value="2"/>
</dbReference>
<dbReference type="SMART" id="SM00240">
    <property type="entry name" value="FHA"/>
    <property type="match status" value="1"/>
</dbReference>
<evidence type="ECO:0000256" key="4">
    <source>
        <dbReference type="PROSITE-ProRule" id="PRU00104"/>
    </source>
</evidence>
<dbReference type="InterPro" id="IPR009291">
    <property type="entry name" value="Vps62"/>
</dbReference>
<keyword evidence="2" id="KW-0677">Repeat</keyword>
<evidence type="ECO:0000256" key="1">
    <source>
        <dbReference type="ARBA" id="ARBA00022658"/>
    </source>
</evidence>
<feature type="repeat" description="RCC1" evidence="5">
    <location>
        <begin position="466"/>
        <end position="517"/>
    </location>
</feature>
<feature type="region of interest" description="Disordered" evidence="6">
    <location>
        <begin position="80"/>
        <end position="102"/>
    </location>
</feature>
<keyword evidence="3 4" id="KW-0833">Ubl conjugation pathway</keyword>
<dbReference type="InterPro" id="IPR000253">
    <property type="entry name" value="FHA_dom"/>
</dbReference>
<dbReference type="Gene3D" id="2.120.10.80">
    <property type="entry name" value="Kelch-type beta propeller"/>
    <property type="match status" value="1"/>
</dbReference>
<dbReference type="InterPro" id="IPR041969">
    <property type="entry name" value="VP13D_UBA"/>
</dbReference>
<dbReference type="SMART" id="SM00449">
    <property type="entry name" value="SPRY"/>
    <property type="match status" value="4"/>
</dbReference>
<dbReference type="InterPro" id="IPR058923">
    <property type="entry name" value="RCC1-like_dom"/>
</dbReference>
<feature type="active site" description="Glycyl thioester intermediate" evidence="4">
    <location>
        <position position="6322"/>
    </location>
</feature>
<dbReference type="Gene3D" id="2.130.10.30">
    <property type="entry name" value="Regulator of chromosome condensation 1/beta-lactamase-inhibitor protein II"/>
    <property type="match status" value="4"/>
</dbReference>
<dbReference type="PANTHER" id="PTHR45982:SF1">
    <property type="entry name" value="REGULATOR OF CHROMOSOME CONDENSATION"/>
    <property type="match status" value="1"/>
</dbReference>
<feature type="region of interest" description="Disordered" evidence="6">
    <location>
        <begin position="4193"/>
        <end position="4217"/>
    </location>
</feature>
<dbReference type="InterPro" id="IPR000569">
    <property type="entry name" value="HECT_dom"/>
</dbReference>
<keyword evidence="1" id="KW-0344">Guanine-nucleotide releasing factor</keyword>
<dbReference type="SMART" id="SM00119">
    <property type="entry name" value="HECTc"/>
    <property type="match status" value="1"/>
</dbReference>
<dbReference type="Pfam" id="PF00498">
    <property type="entry name" value="FHA"/>
    <property type="match status" value="1"/>
</dbReference>
<dbReference type="InterPro" id="IPR003877">
    <property type="entry name" value="SPRY_dom"/>
</dbReference>
<feature type="repeat" description="RCC1" evidence="5">
    <location>
        <begin position="306"/>
        <end position="357"/>
    </location>
</feature>
<feature type="compositionally biased region" description="Basic and acidic residues" evidence="6">
    <location>
        <begin position="3358"/>
        <end position="3376"/>
    </location>
</feature>
<dbReference type="Proteomes" id="UP000332933">
    <property type="component" value="Unassembled WGS sequence"/>
</dbReference>
<dbReference type="CDD" id="cd14306">
    <property type="entry name" value="UBA_VP13D"/>
    <property type="match status" value="1"/>
</dbReference>
<dbReference type="SUPFAM" id="SSF49899">
    <property type="entry name" value="Concanavalin A-like lectins/glucanases"/>
    <property type="match status" value="4"/>
</dbReference>
<feature type="domain" description="B30.2/SPRY" evidence="9">
    <location>
        <begin position="5478"/>
        <end position="5665"/>
    </location>
</feature>
<dbReference type="CDD" id="cd11709">
    <property type="entry name" value="SPRY"/>
    <property type="match status" value="1"/>
</dbReference>
<protein>
    <submittedName>
        <fullName evidence="12">Aste57867_14711 protein</fullName>
    </submittedName>
</protein>
<feature type="repeat" description="RCC1" evidence="5">
    <location>
        <begin position="3250"/>
        <end position="3301"/>
    </location>
</feature>
<dbReference type="EMBL" id="CAADRA010005592">
    <property type="protein sequence ID" value="VFT91529.1"/>
    <property type="molecule type" value="Genomic_DNA"/>
</dbReference>
<feature type="domain" description="HECT" evidence="10">
    <location>
        <begin position="6007"/>
        <end position="6359"/>
    </location>
</feature>